<accession>A0AAW1WXD8</accession>
<sequence length="125" mass="13496">MSPHPTRRRSSQNHRFPAASELKIHGSPVRSLFSRQLRLPVLPAILIAATATFPAVPSHVAISLVVRSIQASAETPSVLNAIAKVTQPSKDADAVSLEPTNALPRQRRCYASASLSLTRSLLLQK</sequence>
<proteinExistence type="predicted"/>
<evidence type="ECO:0000313" key="3">
    <source>
        <dbReference type="Proteomes" id="UP001457282"/>
    </source>
</evidence>
<dbReference type="AlphaFoldDB" id="A0AAW1WXD8"/>
<comment type="caution">
    <text evidence="2">The sequence shown here is derived from an EMBL/GenBank/DDBJ whole genome shotgun (WGS) entry which is preliminary data.</text>
</comment>
<evidence type="ECO:0000313" key="1">
    <source>
        <dbReference type="EMBL" id="KAK9929051.1"/>
    </source>
</evidence>
<dbReference type="EMBL" id="JBEDUW010000005">
    <property type="protein sequence ID" value="KAK9929051.1"/>
    <property type="molecule type" value="Genomic_DNA"/>
</dbReference>
<name>A0AAW1WXD8_RUBAR</name>
<keyword evidence="3" id="KW-1185">Reference proteome</keyword>
<protein>
    <submittedName>
        <fullName evidence="2">Uncharacterized protein</fullName>
    </submittedName>
</protein>
<organism evidence="2 3">
    <name type="scientific">Rubus argutus</name>
    <name type="common">Southern blackberry</name>
    <dbReference type="NCBI Taxonomy" id="59490"/>
    <lineage>
        <taxon>Eukaryota</taxon>
        <taxon>Viridiplantae</taxon>
        <taxon>Streptophyta</taxon>
        <taxon>Embryophyta</taxon>
        <taxon>Tracheophyta</taxon>
        <taxon>Spermatophyta</taxon>
        <taxon>Magnoliopsida</taxon>
        <taxon>eudicotyledons</taxon>
        <taxon>Gunneridae</taxon>
        <taxon>Pentapetalae</taxon>
        <taxon>rosids</taxon>
        <taxon>fabids</taxon>
        <taxon>Rosales</taxon>
        <taxon>Rosaceae</taxon>
        <taxon>Rosoideae</taxon>
        <taxon>Rosoideae incertae sedis</taxon>
        <taxon>Rubus</taxon>
    </lineage>
</organism>
<gene>
    <name evidence="1" type="ORF">M0R45_026161</name>
    <name evidence="2" type="ORF">M0R45_026162</name>
</gene>
<dbReference type="EMBL" id="JBEDUW010000005">
    <property type="protein sequence ID" value="KAK9929052.1"/>
    <property type="molecule type" value="Genomic_DNA"/>
</dbReference>
<evidence type="ECO:0000313" key="2">
    <source>
        <dbReference type="EMBL" id="KAK9929052.1"/>
    </source>
</evidence>
<reference evidence="2 3" key="1">
    <citation type="journal article" date="2023" name="G3 (Bethesda)">
        <title>A chromosome-length genome assembly and annotation of blackberry (Rubus argutus, cv. 'Hillquist').</title>
        <authorList>
            <person name="Bruna T."/>
            <person name="Aryal R."/>
            <person name="Dudchenko O."/>
            <person name="Sargent D.J."/>
            <person name="Mead D."/>
            <person name="Buti M."/>
            <person name="Cavallini A."/>
            <person name="Hytonen T."/>
            <person name="Andres J."/>
            <person name="Pham M."/>
            <person name="Weisz D."/>
            <person name="Mascagni F."/>
            <person name="Usai G."/>
            <person name="Natali L."/>
            <person name="Bassil N."/>
            <person name="Fernandez G.E."/>
            <person name="Lomsadze A."/>
            <person name="Armour M."/>
            <person name="Olukolu B."/>
            <person name="Poorten T."/>
            <person name="Britton C."/>
            <person name="Davik J."/>
            <person name="Ashrafi H."/>
            <person name="Aiden E.L."/>
            <person name="Borodovsky M."/>
            <person name="Worthington M."/>
        </authorList>
    </citation>
    <scope>NUCLEOTIDE SEQUENCE [LARGE SCALE GENOMIC DNA]</scope>
    <source>
        <strain evidence="2">PI 553951</strain>
    </source>
</reference>
<dbReference type="Proteomes" id="UP001457282">
    <property type="component" value="Unassembled WGS sequence"/>
</dbReference>